<keyword evidence="2" id="KW-0472">Membrane</keyword>
<organism evidence="3 4">
    <name type="scientific">Sphingomonas paeninsulae</name>
    <dbReference type="NCBI Taxonomy" id="2319844"/>
    <lineage>
        <taxon>Bacteria</taxon>
        <taxon>Pseudomonadati</taxon>
        <taxon>Pseudomonadota</taxon>
        <taxon>Alphaproteobacteria</taxon>
        <taxon>Sphingomonadales</taxon>
        <taxon>Sphingomonadaceae</taxon>
        <taxon>Sphingomonas</taxon>
    </lineage>
</organism>
<dbReference type="EMBL" id="CP032829">
    <property type="protein sequence ID" value="AYJ85859.1"/>
    <property type="molecule type" value="Genomic_DNA"/>
</dbReference>
<gene>
    <name evidence="3" type="ORF">D3Y57_07575</name>
</gene>
<feature type="region of interest" description="Disordered" evidence="1">
    <location>
        <begin position="1"/>
        <end position="36"/>
    </location>
</feature>
<dbReference type="KEGG" id="spha:D3Y57_07575"/>
<keyword evidence="4" id="KW-1185">Reference proteome</keyword>
<dbReference type="Proteomes" id="UP000276254">
    <property type="component" value="Chromosome"/>
</dbReference>
<proteinExistence type="predicted"/>
<evidence type="ECO:0000313" key="3">
    <source>
        <dbReference type="EMBL" id="AYJ85859.1"/>
    </source>
</evidence>
<accession>A0A494T931</accession>
<evidence type="ECO:0000313" key="4">
    <source>
        <dbReference type="Proteomes" id="UP000276254"/>
    </source>
</evidence>
<name>A0A494T931_SPHPE</name>
<sequence length="92" mass="10390">MMRVQSAQQMLPSHLLTPSGDTSSLMEHDVPKLEPHTDHVQYTAFRPYSARLMPSENAPHTMRWWRPLYALITTPFGLGVASFLLASGVLLR</sequence>
<feature type="transmembrane region" description="Helical" evidence="2">
    <location>
        <begin position="68"/>
        <end position="91"/>
    </location>
</feature>
<feature type="compositionally biased region" description="Basic and acidic residues" evidence="1">
    <location>
        <begin position="26"/>
        <end position="36"/>
    </location>
</feature>
<protein>
    <submittedName>
        <fullName evidence="3">Uncharacterized protein</fullName>
    </submittedName>
</protein>
<keyword evidence="2" id="KW-0812">Transmembrane</keyword>
<dbReference type="AlphaFoldDB" id="A0A494T931"/>
<reference evidence="3 4" key="1">
    <citation type="submission" date="2018-09" db="EMBL/GenBank/DDBJ databases">
        <title>Sphingomonas peninsula sp. nov., isolated from fildes peninsula, Antarctic soil.</title>
        <authorList>
            <person name="Yingchao G."/>
        </authorList>
    </citation>
    <scope>NUCLEOTIDE SEQUENCE [LARGE SCALE GENOMIC DNA]</scope>
    <source>
        <strain evidence="3 4">YZ-8</strain>
    </source>
</reference>
<feature type="compositionally biased region" description="Polar residues" evidence="1">
    <location>
        <begin position="1"/>
        <end position="11"/>
    </location>
</feature>
<evidence type="ECO:0000256" key="2">
    <source>
        <dbReference type="SAM" id="Phobius"/>
    </source>
</evidence>
<keyword evidence="2" id="KW-1133">Transmembrane helix</keyword>
<evidence type="ECO:0000256" key="1">
    <source>
        <dbReference type="SAM" id="MobiDB-lite"/>
    </source>
</evidence>